<sequence>MSPQAQLVMILWLPIVLFFFVRFPPRTAIIVSFIGGLLFLPQKAGFKLPLIPDYQGALATCYAILLGIFLFDFGRLRTFKPAWVDLPMLLWCICPAFSSLLNGLGAYDAVNETLGRSAAWGLPYFIGRLYLGNLAGLKELAINIVKGGLLYVPLCLYEIRMSPQLHNTIYGYYAHGSGVAQAIRQGGWRPMVFMEHGLVVALWMMTVTLIAIWLWKAEQPKTIWEIPLHYAVIAFIATFVLLKSSGALLFLMFGMTVLFVAKWGRTNLPLLFLIVGICFYLYLAVSGSFDGDRIVSLASQLFSSERAQSLQFRFDNEELLRAKAMEKMVFGWGGWGRSRVLEENWEGDMVDISVTDSLWIIAFGVNGLVGLVSLTASMLVPVICFGWFGYPVKTWFNPKVAPAAALGVSLVLYMVNCLINGHFLPIYPMISGGLSGLALSKKDKSVASGSRASYRHRTLKTKRSLARLR</sequence>
<dbReference type="RefSeq" id="WP_073598229.1">
    <property type="nucleotide sequence ID" value="NZ_MRCB01000002.1"/>
</dbReference>
<feature type="transmembrane region" description="Helical" evidence="1">
    <location>
        <begin position="197"/>
        <end position="216"/>
    </location>
</feature>
<keyword evidence="1" id="KW-0812">Transmembrane</keyword>
<evidence type="ECO:0000256" key="1">
    <source>
        <dbReference type="SAM" id="Phobius"/>
    </source>
</evidence>
<dbReference type="Proteomes" id="UP000186868">
    <property type="component" value="Unassembled WGS sequence"/>
</dbReference>
<dbReference type="OrthoDB" id="7595044at2"/>
<feature type="transmembrane region" description="Helical" evidence="1">
    <location>
        <begin position="54"/>
        <end position="74"/>
    </location>
</feature>
<organism evidence="2 3">
    <name type="scientific">Hydrococcus rivularis NIES-593</name>
    <dbReference type="NCBI Taxonomy" id="1921803"/>
    <lineage>
        <taxon>Bacteria</taxon>
        <taxon>Bacillati</taxon>
        <taxon>Cyanobacteriota</taxon>
        <taxon>Cyanophyceae</taxon>
        <taxon>Pleurocapsales</taxon>
        <taxon>Hydrococcaceae</taxon>
        <taxon>Hydrococcus</taxon>
    </lineage>
</organism>
<keyword evidence="3" id="KW-1185">Reference proteome</keyword>
<dbReference type="EMBL" id="MRCB01000002">
    <property type="protein sequence ID" value="OKH26122.1"/>
    <property type="molecule type" value="Genomic_DNA"/>
</dbReference>
<feature type="transmembrane region" description="Helical" evidence="1">
    <location>
        <begin position="267"/>
        <end position="285"/>
    </location>
</feature>
<evidence type="ECO:0008006" key="4">
    <source>
        <dbReference type="Google" id="ProtNLM"/>
    </source>
</evidence>
<feature type="transmembrane region" description="Helical" evidence="1">
    <location>
        <begin position="358"/>
        <end position="388"/>
    </location>
</feature>
<gene>
    <name evidence="2" type="ORF">NIES593_03340</name>
</gene>
<proteinExistence type="predicted"/>
<feature type="transmembrane region" description="Helical" evidence="1">
    <location>
        <begin position="228"/>
        <end position="261"/>
    </location>
</feature>
<keyword evidence="1" id="KW-0472">Membrane</keyword>
<feature type="transmembrane region" description="Helical" evidence="1">
    <location>
        <begin position="7"/>
        <end position="34"/>
    </location>
</feature>
<dbReference type="STRING" id="1921803.NIES593_03340"/>
<protein>
    <recommendedName>
        <fullName evidence="4">O-antigen ligase domain-containing protein</fullName>
    </recommendedName>
</protein>
<evidence type="ECO:0000313" key="3">
    <source>
        <dbReference type="Proteomes" id="UP000186868"/>
    </source>
</evidence>
<name>A0A1U7HRA9_9CYAN</name>
<dbReference type="AlphaFoldDB" id="A0A1U7HRA9"/>
<reference evidence="2 3" key="1">
    <citation type="submission" date="2016-11" db="EMBL/GenBank/DDBJ databases">
        <title>Draft Genome Sequences of Nine Cyanobacterial Strains from Diverse Habitats.</title>
        <authorList>
            <person name="Zhu T."/>
            <person name="Hou S."/>
            <person name="Lu X."/>
            <person name="Hess W.R."/>
        </authorList>
    </citation>
    <scope>NUCLEOTIDE SEQUENCE [LARGE SCALE GENOMIC DNA]</scope>
    <source>
        <strain evidence="2 3">NIES-593</strain>
    </source>
</reference>
<comment type="caution">
    <text evidence="2">The sequence shown here is derived from an EMBL/GenBank/DDBJ whole genome shotgun (WGS) entry which is preliminary data.</text>
</comment>
<feature type="transmembrane region" description="Helical" evidence="1">
    <location>
        <begin position="400"/>
        <end position="419"/>
    </location>
</feature>
<accession>A0A1U7HRA9</accession>
<evidence type="ECO:0000313" key="2">
    <source>
        <dbReference type="EMBL" id="OKH26122.1"/>
    </source>
</evidence>
<keyword evidence="1" id="KW-1133">Transmembrane helix</keyword>